<evidence type="ECO:0000313" key="2">
    <source>
        <dbReference type="Proteomes" id="UP000569914"/>
    </source>
</evidence>
<organism evidence="1 2">
    <name type="scientific">Microlunatus parietis</name>
    <dbReference type="NCBI Taxonomy" id="682979"/>
    <lineage>
        <taxon>Bacteria</taxon>
        <taxon>Bacillati</taxon>
        <taxon>Actinomycetota</taxon>
        <taxon>Actinomycetes</taxon>
        <taxon>Propionibacteriales</taxon>
        <taxon>Propionibacteriaceae</taxon>
        <taxon>Microlunatus</taxon>
    </lineage>
</organism>
<dbReference type="Proteomes" id="UP000569914">
    <property type="component" value="Unassembled WGS sequence"/>
</dbReference>
<sequence length="206" mass="22114">MTASDRDRLAEQIDQARRRMIGDQLSDEIAAASWTSLAELVGRRAAATVIDTVVDRCTADLTDDMLGPDRTAAYDAATLLLDQLAPPASHGSSWQLTPLGQAVTAETVTATSETVTVAQAAELLGQTPRKIRWMIKTGRLAADTTSGRPILAAVLDPLADQKSRNGADSRQDAGTATGRHVYVQGWGRLPLQCSDCRWFVYLASFG</sequence>
<dbReference type="RefSeq" id="WP_179748294.1">
    <property type="nucleotide sequence ID" value="NZ_JACCBU010000001.1"/>
</dbReference>
<evidence type="ECO:0000313" key="1">
    <source>
        <dbReference type="EMBL" id="NYE69484.1"/>
    </source>
</evidence>
<proteinExistence type="predicted"/>
<comment type="caution">
    <text evidence="1">The sequence shown here is derived from an EMBL/GenBank/DDBJ whole genome shotgun (WGS) entry which is preliminary data.</text>
</comment>
<dbReference type="EMBL" id="JACCBU010000001">
    <property type="protein sequence ID" value="NYE69484.1"/>
    <property type="molecule type" value="Genomic_DNA"/>
</dbReference>
<gene>
    <name evidence="1" type="ORF">BKA15_000813</name>
</gene>
<name>A0A7Y9I419_9ACTN</name>
<keyword evidence="2" id="KW-1185">Reference proteome</keyword>
<reference evidence="1 2" key="1">
    <citation type="submission" date="2020-07" db="EMBL/GenBank/DDBJ databases">
        <title>Sequencing the genomes of 1000 actinobacteria strains.</title>
        <authorList>
            <person name="Klenk H.-P."/>
        </authorList>
    </citation>
    <scope>NUCLEOTIDE SEQUENCE [LARGE SCALE GENOMIC DNA]</scope>
    <source>
        <strain evidence="1 2">DSM 22083</strain>
    </source>
</reference>
<protein>
    <recommendedName>
        <fullName evidence="3">DNA binding domain-containing protein, excisionase family</fullName>
    </recommendedName>
</protein>
<dbReference type="AlphaFoldDB" id="A0A7Y9I419"/>
<evidence type="ECO:0008006" key="3">
    <source>
        <dbReference type="Google" id="ProtNLM"/>
    </source>
</evidence>
<accession>A0A7Y9I419</accession>